<comment type="caution">
    <text evidence="1">The sequence shown here is derived from an EMBL/GenBank/DDBJ whole genome shotgun (WGS) entry which is preliminary data.</text>
</comment>
<protein>
    <submittedName>
        <fullName evidence="1">Uncharacterized protein</fullName>
    </submittedName>
</protein>
<accession>A0A835CG96</accession>
<gene>
    <name evidence="1" type="ORF">G2W53_007897</name>
</gene>
<evidence type="ECO:0000313" key="1">
    <source>
        <dbReference type="EMBL" id="KAF7839415.1"/>
    </source>
</evidence>
<reference evidence="1" key="1">
    <citation type="submission" date="2020-09" db="EMBL/GenBank/DDBJ databases">
        <title>Genome-Enabled Discovery of Anthraquinone Biosynthesis in Senna tora.</title>
        <authorList>
            <person name="Kang S.-H."/>
            <person name="Pandey R.P."/>
            <person name="Lee C.-M."/>
            <person name="Sim J.-S."/>
            <person name="Jeong J.-T."/>
            <person name="Choi B.-S."/>
            <person name="Jung M."/>
            <person name="Ginzburg D."/>
            <person name="Zhao K."/>
            <person name="Won S.Y."/>
            <person name="Oh T.-J."/>
            <person name="Yu Y."/>
            <person name="Kim N.-H."/>
            <person name="Lee O.R."/>
            <person name="Lee T.-H."/>
            <person name="Bashyal P."/>
            <person name="Kim T.-S."/>
            <person name="Lee W.-H."/>
            <person name="Kawkins C."/>
            <person name="Kim C.-K."/>
            <person name="Kim J.S."/>
            <person name="Ahn B.O."/>
            <person name="Rhee S.Y."/>
            <person name="Sohng J.K."/>
        </authorList>
    </citation>
    <scope>NUCLEOTIDE SEQUENCE</scope>
    <source>
        <tissue evidence="1">Leaf</tissue>
    </source>
</reference>
<evidence type="ECO:0000313" key="2">
    <source>
        <dbReference type="Proteomes" id="UP000634136"/>
    </source>
</evidence>
<proteinExistence type="predicted"/>
<keyword evidence="2" id="KW-1185">Reference proteome</keyword>
<dbReference type="Proteomes" id="UP000634136">
    <property type="component" value="Unassembled WGS sequence"/>
</dbReference>
<name>A0A835CG96_9FABA</name>
<organism evidence="1 2">
    <name type="scientific">Senna tora</name>
    <dbReference type="NCBI Taxonomy" id="362788"/>
    <lineage>
        <taxon>Eukaryota</taxon>
        <taxon>Viridiplantae</taxon>
        <taxon>Streptophyta</taxon>
        <taxon>Embryophyta</taxon>
        <taxon>Tracheophyta</taxon>
        <taxon>Spermatophyta</taxon>
        <taxon>Magnoliopsida</taxon>
        <taxon>eudicotyledons</taxon>
        <taxon>Gunneridae</taxon>
        <taxon>Pentapetalae</taxon>
        <taxon>rosids</taxon>
        <taxon>fabids</taxon>
        <taxon>Fabales</taxon>
        <taxon>Fabaceae</taxon>
        <taxon>Caesalpinioideae</taxon>
        <taxon>Cassia clade</taxon>
        <taxon>Senna</taxon>
    </lineage>
</organism>
<sequence length="52" mass="6172">MARATRQWRAINNYAYGEAPKMLAFWTVEHLFEPDLSRFERGWARKATRLSA</sequence>
<dbReference type="AlphaFoldDB" id="A0A835CG96"/>
<dbReference type="EMBL" id="JAAIUW010000003">
    <property type="protein sequence ID" value="KAF7839415.1"/>
    <property type="molecule type" value="Genomic_DNA"/>
</dbReference>